<proteinExistence type="predicted"/>
<evidence type="ECO:0000256" key="1">
    <source>
        <dbReference type="SAM" id="MobiDB-lite"/>
    </source>
</evidence>
<feature type="region of interest" description="Disordered" evidence="1">
    <location>
        <begin position="77"/>
        <end position="292"/>
    </location>
</feature>
<organism evidence="2">
    <name type="scientific">Trypanosoma vivax (strain Y486)</name>
    <dbReference type="NCBI Taxonomy" id="1055687"/>
    <lineage>
        <taxon>Eukaryota</taxon>
        <taxon>Discoba</taxon>
        <taxon>Euglenozoa</taxon>
        <taxon>Kinetoplastea</taxon>
        <taxon>Metakinetoplastina</taxon>
        <taxon>Trypanosomatida</taxon>
        <taxon>Trypanosomatidae</taxon>
        <taxon>Trypanosoma</taxon>
        <taxon>Duttonella</taxon>
    </lineage>
</organism>
<dbReference type="AlphaFoldDB" id="G0U8B0"/>
<feature type="compositionally biased region" description="Polar residues" evidence="1">
    <location>
        <begin position="268"/>
        <end position="285"/>
    </location>
</feature>
<name>G0U8B0_TRYVY</name>
<reference evidence="2" key="1">
    <citation type="journal article" date="2012" name="Proc. Natl. Acad. Sci. U.S.A.">
        <title>Antigenic diversity is generated by distinct evolutionary mechanisms in African trypanosome species.</title>
        <authorList>
            <person name="Jackson A.P."/>
            <person name="Berry A."/>
            <person name="Aslett M."/>
            <person name="Allison H.C."/>
            <person name="Burton P."/>
            <person name="Vavrova-Anderson J."/>
            <person name="Brown R."/>
            <person name="Browne H."/>
            <person name="Corton N."/>
            <person name="Hauser H."/>
            <person name="Gamble J."/>
            <person name="Gilderthorp R."/>
            <person name="Marcello L."/>
            <person name="McQuillan J."/>
            <person name="Otto T.D."/>
            <person name="Quail M.A."/>
            <person name="Sanders M.J."/>
            <person name="van Tonder A."/>
            <person name="Ginger M.L."/>
            <person name="Field M.C."/>
            <person name="Barry J.D."/>
            <person name="Hertz-Fowler C."/>
            <person name="Berriman M."/>
        </authorList>
    </citation>
    <scope>NUCLEOTIDE SEQUENCE</scope>
    <source>
        <strain evidence="2">Y486</strain>
    </source>
</reference>
<sequence>MPTITIDDLVVRLSSDLRNTFNPTFAFGPGNSEGRLALQEVEGGCLLLPYDADGNVIVVPGGRYRLVMVSERVTGQAYHEHRSQTQRLSGENAHSPGGRGSAAVSSGGNPEGRRGESISVRPRRVVLQPVAPAATGDVSADPHKHEKPRKYSTSNEKHADDSSRRRKRKHDSATDAEDVPMIHAFVNDAPSEGPSQRARGPGTSSRRAEEMSPKLSMEGESVTPPEARPSDGRQPKAQLSAEDQHQRGEGQGAMTGSYKADGHVPGEQHTSSSPRATRPTNPLHSRGSESSE</sequence>
<accession>G0U8B0</accession>
<gene>
    <name evidence="2" type="ORF">TVY486_1011640</name>
</gene>
<dbReference type="VEuPathDB" id="TriTrypDB:TvY486_1011640"/>
<protein>
    <submittedName>
        <fullName evidence="2">Uncharacterized protein</fullName>
    </submittedName>
</protein>
<dbReference type="EMBL" id="HE573026">
    <property type="protein sequence ID" value="CCC52121.1"/>
    <property type="molecule type" value="Genomic_DNA"/>
</dbReference>
<evidence type="ECO:0000313" key="2">
    <source>
        <dbReference type="EMBL" id="CCC52121.1"/>
    </source>
</evidence>